<keyword evidence="12" id="KW-1185">Reference proteome</keyword>
<keyword evidence="7" id="KW-0547">Nucleotide-binding</keyword>
<dbReference type="Proteomes" id="UP000001962">
    <property type="component" value="Chromosome"/>
</dbReference>
<dbReference type="KEGG" id="aeh:Mlg_0569"/>
<dbReference type="AlphaFoldDB" id="Q0AB64"/>
<evidence type="ECO:0000256" key="7">
    <source>
        <dbReference type="ARBA" id="ARBA00022741"/>
    </source>
</evidence>
<dbReference type="SUPFAM" id="SSF52540">
    <property type="entry name" value="P-loop containing nucleoside triphosphate hydrolases"/>
    <property type="match status" value="1"/>
</dbReference>
<dbReference type="NCBIfam" id="TIGR00150">
    <property type="entry name" value="T6A_YjeE"/>
    <property type="match status" value="1"/>
</dbReference>
<sequence>MSALTTLSLPLPDEEATRALGAALAETVPAGLVCLYGELGAGKTTLVRGLLRHLGHAGAVRSPTYTLVESYQPGGRRVHHLDLYRLGHPEELEFIGLRDLLQPTDTVLVEWPERGEGVLPSPVLSITLSHTGTSREARLERGAGGQAVDLIKVHLVYQEFSATHHSD</sequence>
<evidence type="ECO:0000256" key="10">
    <source>
        <dbReference type="ARBA" id="ARBA00032441"/>
    </source>
</evidence>
<dbReference type="InterPro" id="IPR027417">
    <property type="entry name" value="P-loop_NTPase"/>
</dbReference>
<keyword evidence="4" id="KW-0963">Cytoplasm</keyword>
<dbReference type="RefSeq" id="WP_011628318.1">
    <property type="nucleotide sequence ID" value="NC_008340.1"/>
</dbReference>
<evidence type="ECO:0000256" key="8">
    <source>
        <dbReference type="ARBA" id="ARBA00022840"/>
    </source>
</evidence>
<dbReference type="GO" id="GO:0002949">
    <property type="term" value="P:tRNA threonylcarbamoyladenosine modification"/>
    <property type="evidence" value="ECO:0007669"/>
    <property type="project" value="InterPro"/>
</dbReference>
<evidence type="ECO:0000256" key="4">
    <source>
        <dbReference type="ARBA" id="ARBA00022490"/>
    </source>
</evidence>
<comment type="subcellular location">
    <subcellularLocation>
        <location evidence="1">Cytoplasm</location>
    </subcellularLocation>
</comment>
<dbReference type="Pfam" id="PF02367">
    <property type="entry name" value="TsaE"/>
    <property type="match status" value="1"/>
</dbReference>
<evidence type="ECO:0000313" key="11">
    <source>
        <dbReference type="EMBL" id="ABI55923.1"/>
    </source>
</evidence>
<dbReference type="Gene3D" id="3.40.50.300">
    <property type="entry name" value="P-loop containing nucleotide triphosphate hydrolases"/>
    <property type="match status" value="1"/>
</dbReference>
<evidence type="ECO:0000256" key="9">
    <source>
        <dbReference type="ARBA" id="ARBA00022842"/>
    </source>
</evidence>
<dbReference type="PANTHER" id="PTHR33540">
    <property type="entry name" value="TRNA THREONYLCARBAMOYLADENOSINE BIOSYNTHESIS PROTEIN TSAE"/>
    <property type="match status" value="1"/>
</dbReference>
<dbReference type="GO" id="GO:0005737">
    <property type="term" value="C:cytoplasm"/>
    <property type="evidence" value="ECO:0007669"/>
    <property type="project" value="UniProtKB-SubCell"/>
</dbReference>
<accession>Q0AB64</accession>
<comment type="similarity">
    <text evidence="2">Belongs to the TsaE family.</text>
</comment>
<name>Q0AB64_ALKEH</name>
<keyword evidence="5" id="KW-0819">tRNA processing</keyword>
<evidence type="ECO:0000256" key="3">
    <source>
        <dbReference type="ARBA" id="ARBA00019010"/>
    </source>
</evidence>
<dbReference type="GO" id="GO:0005524">
    <property type="term" value="F:ATP binding"/>
    <property type="evidence" value="ECO:0007669"/>
    <property type="project" value="UniProtKB-KW"/>
</dbReference>
<dbReference type="eggNOG" id="COG0802">
    <property type="taxonomic scope" value="Bacteria"/>
</dbReference>
<keyword evidence="6" id="KW-0479">Metal-binding</keyword>
<reference evidence="12" key="1">
    <citation type="submission" date="2006-08" db="EMBL/GenBank/DDBJ databases">
        <title>Complete sequence of Alkalilimnicola ehrilichei MLHE-1.</title>
        <authorList>
            <person name="Copeland A."/>
            <person name="Lucas S."/>
            <person name="Lapidus A."/>
            <person name="Barry K."/>
            <person name="Detter J.C."/>
            <person name="Glavina del Rio T."/>
            <person name="Hammon N."/>
            <person name="Israni S."/>
            <person name="Dalin E."/>
            <person name="Tice H."/>
            <person name="Pitluck S."/>
            <person name="Sims D."/>
            <person name="Brettin T."/>
            <person name="Bruce D."/>
            <person name="Han C."/>
            <person name="Tapia R."/>
            <person name="Gilna P."/>
            <person name="Schmutz J."/>
            <person name="Larimer F."/>
            <person name="Land M."/>
            <person name="Hauser L."/>
            <person name="Kyrpides N."/>
            <person name="Mikhailova N."/>
            <person name="Oremland R.S."/>
            <person name="Hoeft S.E."/>
            <person name="Switzer-Blum J."/>
            <person name="Kulp T."/>
            <person name="King G."/>
            <person name="Tabita R."/>
            <person name="Witte B."/>
            <person name="Santini J.M."/>
            <person name="Basu P."/>
            <person name="Hollibaugh J.T."/>
            <person name="Xie G."/>
            <person name="Stolz J.F."/>
            <person name="Richardson P."/>
        </authorList>
    </citation>
    <scope>NUCLEOTIDE SEQUENCE [LARGE SCALE GENOMIC DNA]</scope>
    <source>
        <strain evidence="12">ATCC BAA-1101 / DSM 17681 / MLHE-1</strain>
    </source>
</reference>
<evidence type="ECO:0000313" key="12">
    <source>
        <dbReference type="Proteomes" id="UP000001962"/>
    </source>
</evidence>
<dbReference type="HOGENOM" id="CLU_087829_2_1_6"/>
<evidence type="ECO:0000256" key="1">
    <source>
        <dbReference type="ARBA" id="ARBA00004496"/>
    </source>
</evidence>
<evidence type="ECO:0000256" key="2">
    <source>
        <dbReference type="ARBA" id="ARBA00007599"/>
    </source>
</evidence>
<dbReference type="EMBL" id="CP000453">
    <property type="protein sequence ID" value="ABI55923.1"/>
    <property type="molecule type" value="Genomic_DNA"/>
</dbReference>
<dbReference type="OrthoDB" id="9800307at2"/>
<proteinExistence type="inferred from homology"/>
<gene>
    <name evidence="11" type="ordered locus">Mlg_0569</name>
</gene>
<dbReference type="GO" id="GO:0046872">
    <property type="term" value="F:metal ion binding"/>
    <property type="evidence" value="ECO:0007669"/>
    <property type="project" value="UniProtKB-KW"/>
</dbReference>
<keyword evidence="8" id="KW-0067">ATP-binding</keyword>
<evidence type="ECO:0000256" key="6">
    <source>
        <dbReference type="ARBA" id="ARBA00022723"/>
    </source>
</evidence>
<keyword evidence="9" id="KW-0460">Magnesium</keyword>
<protein>
    <recommendedName>
        <fullName evidence="3">tRNA threonylcarbamoyladenosine biosynthesis protein TsaE</fullName>
    </recommendedName>
    <alternativeName>
        <fullName evidence="10">t(6)A37 threonylcarbamoyladenosine biosynthesis protein TsaE</fullName>
    </alternativeName>
</protein>
<dbReference type="InterPro" id="IPR003442">
    <property type="entry name" value="T6A_TsaE"/>
</dbReference>
<organism evidence="11 12">
    <name type="scientific">Alkalilimnicola ehrlichii (strain ATCC BAA-1101 / DSM 17681 / MLHE-1)</name>
    <dbReference type="NCBI Taxonomy" id="187272"/>
    <lineage>
        <taxon>Bacteria</taxon>
        <taxon>Pseudomonadati</taxon>
        <taxon>Pseudomonadota</taxon>
        <taxon>Gammaproteobacteria</taxon>
        <taxon>Chromatiales</taxon>
        <taxon>Ectothiorhodospiraceae</taxon>
        <taxon>Alkalilimnicola</taxon>
    </lineage>
</organism>
<evidence type="ECO:0000256" key="5">
    <source>
        <dbReference type="ARBA" id="ARBA00022694"/>
    </source>
</evidence>
<dbReference type="PANTHER" id="PTHR33540:SF2">
    <property type="entry name" value="TRNA THREONYLCARBAMOYLADENOSINE BIOSYNTHESIS PROTEIN TSAE"/>
    <property type="match status" value="1"/>
</dbReference>